<evidence type="ECO:0000313" key="3">
    <source>
        <dbReference type="EMBL" id="KAH9293688.1"/>
    </source>
</evidence>
<dbReference type="NCBIfam" id="TIGR00756">
    <property type="entry name" value="PPR"/>
    <property type="match status" value="4"/>
</dbReference>
<protein>
    <recommendedName>
        <fullName evidence="5">Pentatricopeptide repeat-containing protein</fullName>
    </recommendedName>
</protein>
<sequence>MWRSKAGLIFRKVSSAINTSSTCAGTTRVQVAAIKHPNQVISAKPICLYSSAPLCVENFVNPNDSNEEHYGSYKPQIENIVTPGNFEYRDNPKKCKEYAEEDVEKVVRILKKEWEVQELEAELQTLDLNLNSKMIGQVFKTPDIESEQFVSFFRWALKQPEYVPSSGVMNAITTTICCKGRGEGLGLLRNLFREVAENHKGVVTTTALDTFIDRLWRSKREKEALEVFQQFDEFECKRGPKSYLLTFSGICMASMFDEAFAVLEEMKKAGYFPGNVGSAASKIIKELCKSKRPKEAHMIYLKLIENGTFPGIAALISLVDSLCKVAATPDVASEILGTIPSRERVNALKAYFTVIRTFCHNHQIEEAKAILSEMVEIGPRPDHATYNAVVTALCKAEEPEEAMPLLEQMSSRRLKPDVYAYNVIMASFSRAGKMQEACDVFLKAKQAFRKTSLITYKILIDGFCRSGDPKKAYQYFSELKKSGFSLNRDIYIKLISVHAIQGLDWHRAEELLREMKKKGFRPSLHTQSLVDATKKLKEEALQAEAGQVQA</sequence>
<dbReference type="Pfam" id="PF13041">
    <property type="entry name" value="PPR_2"/>
    <property type="match status" value="1"/>
</dbReference>
<accession>A0AA38CCE5</accession>
<dbReference type="AlphaFoldDB" id="A0AA38CCE5"/>
<dbReference type="PANTHER" id="PTHR47933:SF11">
    <property type="entry name" value="PENTATRICOPEPTIDE REPEAT-CONTAINING PROTEIN 2"/>
    <property type="match status" value="1"/>
</dbReference>
<dbReference type="InterPro" id="IPR002885">
    <property type="entry name" value="PPR_rpt"/>
</dbReference>
<dbReference type="EMBL" id="JAHRHJ020000843">
    <property type="protein sequence ID" value="KAH9293688.1"/>
    <property type="molecule type" value="Genomic_DNA"/>
</dbReference>
<comment type="caution">
    <text evidence="3">The sequence shown here is derived from an EMBL/GenBank/DDBJ whole genome shotgun (WGS) entry which is preliminary data.</text>
</comment>
<proteinExistence type="predicted"/>
<dbReference type="SUPFAM" id="SSF48452">
    <property type="entry name" value="TPR-like"/>
    <property type="match status" value="1"/>
</dbReference>
<feature type="repeat" description="PPR" evidence="2">
    <location>
        <begin position="347"/>
        <end position="381"/>
    </location>
</feature>
<feature type="repeat" description="PPR" evidence="2">
    <location>
        <begin position="382"/>
        <end position="416"/>
    </location>
</feature>
<feature type="repeat" description="PPR" evidence="2">
    <location>
        <begin position="452"/>
        <end position="486"/>
    </location>
</feature>
<dbReference type="Gene3D" id="1.25.40.10">
    <property type="entry name" value="Tetratricopeptide repeat domain"/>
    <property type="match status" value="3"/>
</dbReference>
<reference evidence="3 4" key="1">
    <citation type="journal article" date="2021" name="Nat. Plants">
        <title>The Taxus genome provides insights into paclitaxel biosynthesis.</title>
        <authorList>
            <person name="Xiong X."/>
            <person name="Gou J."/>
            <person name="Liao Q."/>
            <person name="Li Y."/>
            <person name="Zhou Q."/>
            <person name="Bi G."/>
            <person name="Li C."/>
            <person name="Du R."/>
            <person name="Wang X."/>
            <person name="Sun T."/>
            <person name="Guo L."/>
            <person name="Liang H."/>
            <person name="Lu P."/>
            <person name="Wu Y."/>
            <person name="Zhang Z."/>
            <person name="Ro D.K."/>
            <person name="Shang Y."/>
            <person name="Huang S."/>
            <person name="Yan J."/>
        </authorList>
    </citation>
    <scope>NUCLEOTIDE SEQUENCE [LARGE SCALE GENOMIC DNA]</scope>
    <source>
        <strain evidence="3">Ta-2019</strain>
    </source>
</reference>
<keyword evidence="1" id="KW-0677">Repeat</keyword>
<evidence type="ECO:0000256" key="2">
    <source>
        <dbReference type="PROSITE-ProRule" id="PRU00708"/>
    </source>
</evidence>
<dbReference type="OMA" id="FFKWVLK"/>
<dbReference type="Proteomes" id="UP000824469">
    <property type="component" value="Unassembled WGS sequence"/>
</dbReference>
<feature type="repeat" description="PPR" evidence="2">
    <location>
        <begin position="417"/>
        <end position="447"/>
    </location>
</feature>
<feature type="repeat" description="PPR" evidence="2">
    <location>
        <begin position="239"/>
        <end position="273"/>
    </location>
</feature>
<evidence type="ECO:0008006" key="5">
    <source>
        <dbReference type="Google" id="ProtNLM"/>
    </source>
</evidence>
<dbReference type="PROSITE" id="PS51375">
    <property type="entry name" value="PPR"/>
    <property type="match status" value="6"/>
</dbReference>
<dbReference type="PANTHER" id="PTHR47933">
    <property type="entry name" value="PENTATRICOPEPTIDE REPEAT-CONTAINING PROTEIN 1, MITOCHONDRIAL"/>
    <property type="match status" value="1"/>
</dbReference>
<dbReference type="InterPro" id="IPR051240">
    <property type="entry name" value="Mito_RNA-Proc/Resp"/>
</dbReference>
<gene>
    <name evidence="3" type="ORF">KI387_041109</name>
</gene>
<dbReference type="InterPro" id="IPR011990">
    <property type="entry name" value="TPR-like_helical_dom_sf"/>
</dbReference>
<evidence type="ECO:0000256" key="1">
    <source>
        <dbReference type="ARBA" id="ARBA00022737"/>
    </source>
</evidence>
<feature type="repeat" description="PPR" evidence="2">
    <location>
        <begin position="487"/>
        <end position="522"/>
    </location>
</feature>
<keyword evidence="4" id="KW-1185">Reference proteome</keyword>
<name>A0AA38CCE5_TAXCH</name>
<evidence type="ECO:0000313" key="4">
    <source>
        <dbReference type="Proteomes" id="UP000824469"/>
    </source>
</evidence>
<dbReference type="GO" id="GO:0003729">
    <property type="term" value="F:mRNA binding"/>
    <property type="evidence" value="ECO:0007669"/>
    <property type="project" value="TreeGrafter"/>
</dbReference>
<organism evidence="3 4">
    <name type="scientific">Taxus chinensis</name>
    <name type="common">Chinese yew</name>
    <name type="synonym">Taxus wallichiana var. chinensis</name>
    <dbReference type="NCBI Taxonomy" id="29808"/>
    <lineage>
        <taxon>Eukaryota</taxon>
        <taxon>Viridiplantae</taxon>
        <taxon>Streptophyta</taxon>
        <taxon>Embryophyta</taxon>
        <taxon>Tracheophyta</taxon>
        <taxon>Spermatophyta</taxon>
        <taxon>Pinopsida</taxon>
        <taxon>Pinidae</taxon>
        <taxon>Conifers II</taxon>
        <taxon>Cupressales</taxon>
        <taxon>Taxaceae</taxon>
        <taxon>Taxus</taxon>
    </lineage>
</organism>
<dbReference type="Pfam" id="PF01535">
    <property type="entry name" value="PPR"/>
    <property type="match status" value="4"/>
</dbReference>